<feature type="domain" description="Probable treble clef zinc finger fungi" evidence="4">
    <location>
        <begin position="105"/>
        <end position="139"/>
    </location>
</feature>
<feature type="compositionally biased region" description="Polar residues" evidence="1">
    <location>
        <begin position="731"/>
        <end position="748"/>
    </location>
</feature>
<dbReference type="Proteomes" id="UP000799536">
    <property type="component" value="Unassembled WGS sequence"/>
</dbReference>
<dbReference type="InterPro" id="IPR058251">
    <property type="entry name" value="zf_Tbcl_3"/>
</dbReference>
<feature type="region of interest" description="Disordered" evidence="1">
    <location>
        <begin position="1"/>
        <end position="57"/>
    </location>
</feature>
<dbReference type="InterPro" id="IPR058252">
    <property type="entry name" value="zf_Tbcl_4"/>
</dbReference>
<evidence type="ECO:0000256" key="1">
    <source>
        <dbReference type="SAM" id="MobiDB-lite"/>
    </source>
</evidence>
<evidence type="ECO:0000259" key="2">
    <source>
        <dbReference type="Pfam" id="PF24864"/>
    </source>
</evidence>
<gene>
    <name evidence="5" type="ORF">GQ43DRAFT_430140</name>
</gene>
<evidence type="ECO:0000259" key="4">
    <source>
        <dbReference type="Pfam" id="PF26648"/>
    </source>
</evidence>
<name>A0A9P4MU20_9PLEO</name>
<dbReference type="Pfam" id="PF24864">
    <property type="entry name" value="DUF7730"/>
    <property type="match status" value="1"/>
</dbReference>
<dbReference type="EMBL" id="ML993912">
    <property type="protein sequence ID" value="KAF2203136.1"/>
    <property type="molecule type" value="Genomic_DNA"/>
</dbReference>
<feature type="compositionally biased region" description="Pro residues" evidence="1">
    <location>
        <begin position="36"/>
        <end position="46"/>
    </location>
</feature>
<feature type="domain" description="Probable treble clef zinc finger" evidence="3">
    <location>
        <begin position="58"/>
        <end position="103"/>
    </location>
</feature>
<proteinExistence type="predicted"/>
<dbReference type="PANTHER" id="PTHR42085:SF2">
    <property type="entry name" value="F-BOX DOMAIN-CONTAINING PROTEIN"/>
    <property type="match status" value="1"/>
</dbReference>
<feature type="region of interest" description="Disordered" evidence="1">
    <location>
        <begin position="840"/>
        <end position="864"/>
    </location>
</feature>
<feature type="compositionally biased region" description="Gly residues" evidence="1">
    <location>
        <begin position="844"/>
        <end position="864"/>
    </location>
</feature>
<organism evidence="5 6">
    <name type="scientific">Delitschia confertaspora ATCC 74209</name>
    <dbReference type="NCBI Taxonomy" id="1513339"/>
    <lineage>
        <taxon>Eukaryota</taxon>
        <taxon>Fungi</taxon>
        <taxon>Dikarya</taxon>
        <taxon>Ascomycota</taxon>
        <taxon>Pezizomycotina</taxon>
        <taxon>Dothideomycetes</taxon>
        <taxon>Pleosporomycetidae</taxon>
        <taxon>Pleosporales</taxon>
        <taxon>Delitschiaceae</taxon>
        <taxon>Delitschia</taxon>
    </lineage>
</organism>
<feature type="domain" description="DUF7730" evidence="2">
    <location>
        <begin position="143"/>
        <end position="267"/>
    </location>
</feature>
<dbReference type="OrthoDB" id="5600002at2759"/>
<dbReference type="PANTHER" id="PTHR42085">
    <property type="entry name" value="F-BOX DOMAIN-CONTAINING PROTEIN"/>
    <property type="match status" value="1"/>
</dbReference>
<dbReference type="InterPro" id="IPR038883">
    <property type="entry name" value="AN11006-like"/>
</dbReference>
<feature type="compositionally biased region" description="Low complexity" evidence="1">
    <location>
        <begin position="749"/>
        <end position="783"/>
    </location>
</feature>
<feature type="compositionally biased region" description="Polar residues" evidence="1">
    <location>
        <begin position="18"/>
        <end position="27"/>
    </location>
</feature>
<feature type="compositionally biased region" description="Low complexity" evidence="1">
    <location>
        <begin position="718"/>
        <end position="730"/>
    </location>
</feature>
<feature type="region of interest" description="Disordered" evidence="1">
    <location>
        <begin position="682"/>
        <end position="787"/>
    </location>
</feature>
<keyword evidence="6" id="KW-1185">Reference proteome</keyword>
<comment type="caution">
    <text evidence="5">The sequence shown here is derived from an EMBL/GenBank/DDBJ whole genome shotgun (WGS) entry which is preliminary data.</text>
</comment>
<reference evidence="5" key="1">
    <citation type="journal article" date="2020" name="Stud. Mycol.">
        <title>101 Dothideomycetes genomes: a test case for predicting lifestyles and emergence of pathogens.</title>
        <authorList>
            <person name="Haridas S."/>
            <person name="Albert R."/>
            <person name="Binder M."/>
            <person name="Bloem J."/>
            <person name="Labutti K."/>
            <person name="Salamov A."/>
            <person name="Andreopoulos B."/>
            <person name="Baker S."/>
            <person name="Barry K."/>
            <person name="Bills G."/>
            <person name="Bluhm B."/>
            <person name="Cannon C."/>
            <person name="Castanera R."/>
            <person name="Culley D."/>
            <person name="Daum C."/>
            <person name="Ezra D."/>
            <person name="Gonzalez J."/>
            <person name="Henrissat B."/>
            <person name="Kuo A."/>
            <person name="Liang C."/>
            <person name="Lipzen A."/>
            <person name="Lutzoni F."/>
            <person name="Magnuson J."/>
            <person name="Mondo S."/>
            <person name="Nolan M."/>
            <person name="Ohm R."/>
            <person name="Pangilinan J."/>
            <person name="Park H.-J."/>
            <person name="Ramirez L."/>
            <person name="Alfaro M."/>
            <person name="Sun H."/>
            <person name="Tritt A."/>
            <person name="Yoshinaga Y."/>
            <person name="Zwiers L.-H."/>
            <person name="Turgeon B."/>
            <person name="Goodwin S."/>
            <person name="Spatafora J."/>
            <person name="Crous P."/>
            <person name="Grigoriev I."/>
        </authorList>
    </citation>
    <scope>NUCLEOTIDE SEQUENCE</scope>
    <source>
        <strain evidence="5">ATCC 74209</strain>
    </source>
</reference>
<evidence type="ECO:0000259" key="3">
    <source>
        <dbReference type="Pfam" id="PF26647"/>
    </source>
</evidence>
<dbReference type="Pfam" id="PF26648">
    <property type="entry name" value="zf_Tbcl_4"/>
    <property type="match status" value="1"/>
</dbReference>
<sequence length="864" mass="95603">MAGLSAVTPVIKLEDSSEPTSVSNVPLESTASNSTPPVPPVTPTAPQPGQDPKDPDRFLSRCNGYNKKNQRCRTPVGVKTANHIRTSHATFLPTCRAHKDQLQHAGRCQFMEPNGERCERVFRWTPPQFELCENHIDHPDTPCYFMKLPTELRQHIYSYLLPTGPIGSSNSSIHNVPSFATGTGLPSSPVNYFPRPPLRPSLQISSNSRFARERPRGMRTHTSQEVTMSTQICGLLLVSRQVYIEAKELLYSTLFFNIDIRKDGTFMCGRRLLEPKGADGLPHHSVDGVQEFAKRFISTFDFTSVKNYNVHIMVENCYNHPSGSLRHWGDWDEEVEIYDIRDYVGVVVSGILSKARNLCKLNVRLAFSKFTWTDDELFVNTKRLVEPFQRLRNIRQPRFLGVYEGTVDAPYMINIPSAGACSVPPLPTHTLLLGLGNTQFDSYRKSWEECLSKTTAVPPQNFPLRAMFTEFKQFYTNLLTIIPKIQRPGKFAFLHRARVAREENDVDAFRELRYHLITYWNLYLENQDAIRRDMDHRLGRLLDADTYPEAESSSMSSNMNRTSSSPISLDADKMAEEGIPMQGNKTLLRPPSHGILKPAAIISRQQSTASGTSFPTQQAIAQQMQIQAQLQACRKPAQLLAEHQTLQQSQPHLPQKPVPQCIHGTRIPFASRIAAQNILTPPMHPQQFGIGTPSRSSWNDMTIKGTDPNPDSTAYDLSSSRPSFAPASSSDIVPSTSADEAMTENSPVASTTSSSAASGKSSTAGSAVESESSRSSASLPSSSDTCGTKRPLCCLSVSGATCLDCGSRLEAASFKTFDYECDELRMDGERPTKRQILNTEWLGDGVGAGDEDGNGNGESEGGGG</sequence>
<dbReference type="InterPro" id="IPR056632">
    <property type="entry name" value="DUF7730"/>
</dbReference>
<dbReference type="AlphaFoldDB" id="A0A9P4MU20"/>
<accession>A0A9P4MU20</accession>
<evidence type="ECO:0000313" key="5">
    <source>
        <dbReference type="EMBL" id="KAF2203136.1"/>
    </source>
</evidence>
<evidence type="ECO:0000313" key="6">
    <source>
        <dbReference type="Proteomes" id="UP000799536"/>
    </source>
</evidence>
<dbReference type="Pfam" id="PF26647">
    <property type="entry name" value="zf_Tbcl_3"/>
    <property type="match status" value="1"/>
</dbReference>
<protein>
    <submittedName>
        <fullName evidence="5">Uncharacterized protein</fullName>
    </submittedName>
</protein>